<dbReference type="GO" id="GO:0102208">
    <property type="term" value="F:2-polyprenyl-6-hydroxyphenol methylase activity"/>
    <property type="evidence" value="ECO:0007669"/>
    <property type="project" value="UniProtKB-EC"/>
</dbReference>
<gene>
    <name evidence="2" type="ORF">ACFSB2_17935</name>
</gene>
<reference evidence="3" key="1">
    <citation type="journal article" date="2019" name="Int. J. Syst. Evol. Microbiol.">
        <title>The Global Catalogue of Microorganisms (GCM) 10K type strain sequencing project: providing services to taxonomists for standard genome sequencing and annotation.</title>
        <authorList>
            <consortium name="The Broad Institute Genomics Platform"/>
            <consortium name="The Broad Institute Genome Sequencing Center for Infectious Disease"/>
            <person name="Wu L."/>
            <person name="Ma J."/>
        </authorList>
    </citation>
    <scope>NUCLEOTIDE SEQUENCE [LARGE SCALE GENOMIC DNA]</scope>
    <source>
        <strain evidence="3">CGMCC 1.12286</strain>
    </source>
</reference>
<dbReference type="InterPro" id="IPR029063">
    <property type="entry name" value="SAM-dependent_MTases_sf"/>
</dbReference>
<evidence type="ECO:0000313" key="2">
    <source>
        <dbReference type="EMBL" id="MFD1676576.1"/>
    </source>
</evidence>
<dbReference type="EMBL" id="JBHUCX010000073">
    <property type="protein sequence ID" value="MFD1676576.1"/>
    <property type="molecule type" value="Genomic_DNA"/>
</dbReference>
<sequence length="258" mass="28953">MDQTTQSARNQSAWSARAYEAWVSEMGNPVEQATKFQADPRYPLRRHLKYIGDPAGKRILNPLGSHGGRAVPLAILGADVTVIDISEANKRYAEQVAAAAGVSIRYICSDFLKAPVSPELMNFDVILMELGILHYFTDLDLLFTIINRFLHDKGRLLLTDFHPVAGKLLHSEKGDYFDSSFVEETVAYTSLLPTHEQALLPKVLLRKWTVGEILNALAKNGMYVRLFDEEPDKENPKIPRFFNIVADKVSVELEPLTP</sequence>
<dbReference type="Gene3D" id="3.40.50.150">
    <property type="entry name" value="Vaccinia Virus protein VP39"/>
    <property type="match status" value="1"/>
</dbReference>
<dbReference type="SUPFAM" id="SSF53335">
    <property type="entry name" value="S-adenosyl-L-methionine-dependent methyltransferases"/>
    <property type="match status" value="1"/>
</dbReference>
<dbReference type="Pfam" id="PF08241">
    <property type="entry name" value="Methyltransf_11"/>
    <property type="match status" value="1"/>
</dbReference>
<dbReference type="RefSeq" id="WP_377944482.1">
    <property type="nucleotide sequence ID" value="NZ_JBHUCX010000073.1"/>
</dbReference>
<dbReference type="GO" id="GO:0061542">
    <property type="term" value="F:3-demethylubiquinol 3-O-methyltransferase activity"/>
    <property type="evidence" value="ECO:0007669"/>
    <property type="project" value="UniProtKB-EC"/>
</dbReference>
<organism evidence="2 3">
    <name type="scientific">Alicyclobacillus fodiniaquatilis</name>
    <dbReference type="NCBI Taxonomy" id="1661150"/>
    <lineage>
        <taxon>Bacteria</taxon>
        <taxon>Bacillati</taxon>
        <taxon>Bacillota</taxon>
        <taxon>Bacilli</taxon>
        <taxon>Bacillales</taxon>
        <taxon>Alicyclobacillaceae</taxon>
        <taxon>Alicyclobacillus</taxon>
    </lineage>
</organism>
<proteinExistence type="predicted"/>
<accession>A0ABW4JJT4</accession>
<feature type="domain" description="Methyltransferase type 11" evidence="1">
    <location>
        <begin position="69"/>
        <end position="157"/>
    </location>
</feature>
<keyword evidence="2" id="KW-0489">Methyltransferase</keyword>
<protein>
    <submittedName>
        <fullName evidence="2">Class I SAM-dependent methyltransferase</fullName>
        <ecNumber evidence="2">2.1.1.222</ecNumber>
        <ecNumber evidence="2">2.1.1.64</ecNumber>
    </submittedName>
</protein>
<comment type="caution">
    <text evidence="2">The sequence shown here is derived from an EMBL/GenBank/DDBJ whole genome shotgun (WGS) entry which is preliminary data.</text>
</comment>
<evidence type="ECO:0000259" key="1">
    <source>
        <dbReference type="Pfam" id="PF08241"/>
    </source>
</evidence>
<dbReference type="GO" id="GO:0032259">
    <property type="term" value="P:methylation"/>
    <property type="evidence" value="ECO:0007669"/>
    <property type="project" value="UniProtKB-KW"/>
</dbReference>
<dbReference type="InterPro" id="IPR013216">
    <property type="entry name" value="Methyltransf_11"/>
</dbReference>
<name>A0ABW4JJT4_9BACL</name>
<dbReference type="EC" id="2.1.1.64" evidence="2"/>
<dbReference type="Proteomes" id="UP001597079">
    <property type="component" value="Unassembled WGS sequence"/>
</dbReference>
<evidence type="ECO:0000313" key="3">
    <source>
        <dbReference type="Proteomes" id="UP001597079"/>
    </source>
</evidence>
<keyword evidence="2" id="KW-0808">Transferase</keyword>
<dbReference type="CDD" id="cd02440">
    <property type="entry name" value="AdoMet_MTases"/>
    <property type="match status" value="1"/>
</dbReference>
<keyword evidence="3" id="KW-1185">Reference proteome</keyword>
<dbReference type="EC" id="2.1.1.222" evidence="2"/>